<evidence type="ECO:0000313" key="1">
    <source>
        <dbReference type="Proteomes" id="UP000515158"/>
    </source>
</evidence>
<dbReference type="InParanoid" id="A0A6P8ZR01"/>
<dbReference type="AlphaFoldDB" id="A0A6P8ZR01"/>
<dbReference type="KEGG" id="tpal:117648358"/>
<organism evidence="2">
    <name type="scientific">Thrips palmi</name>
    <name type="common">Melon thrips</name>
    <dbReference type="NCBI Taxonomy" id="161013"/>
    <lineage>
        <taxon>Eukaryota</taxon>
        <taxon>Metazoa</taxon>
        <taxon>Ecdysozoa</taxon>
        <taxon>Arthropoda</taxon>
        <taxon>Hexapoda</taxon>
        <taxon>Insecta</taxon>
        <taxon>Pterygota</taxon>
        <taxon>Neoptera</taxon>
        <taxon>Paraneoptera</taxon>
        <taxon>Thysanoptera</taxon>
        <taxon>Terebrantia</taxon>
        <taxon>Thripoidea</taxon>
        <taxon>Thripidae</taxon>
        <taxon>Thrips</taxon>
    </lineage>
</organism>
<accession>A0A6P8ZR01</accession>
<dbReference type="GeneID" id="117648358"/>
<dbReference type="RefSeq" id="XP_034246744.1">
    <property type="nucleotide sequence ID" value="XM_034390853.1"/>
</dbReference>
<reference evidence="2" key="1">
    <citation type="submission" date="2025-08" db="UniProtKB">
        <authorList>
            <consortium name="RefSeq"/>
        </authorList>
    </citation>
    <scope>IDENTIFICATION</scope>
    <source>
        <tissue evidence="2">Total insect</tissue>
    </source>
</reference>
<protein>
    <submittedName>
        <fullName evidence="2">Uncharacterized protein LOC117648358</fullName>
    </submittedName>
</protein>
<keyword evidence="1" id="KW-1185">Reference proteome</keyword>
<evidence type="ECO:0000313" key="2">
    <source>
        <dbReference type="RefSeq" id="XP_034246744.1"/>
    </source>
</evidence>
<sequence>MTLVVIIGIFPVDGQVCTYYNFNTHGKHYGSGDIVELPRHENQLTSVVILGIHENISQAQDEAHLYFKRLCRWDDVDPKDVKVFGHDLGPIEEEVSQIALFETQGIEGPLLSRTNTFELMGRNQPESTEDS</sequence>
<gene>
    <name evidence="2" type="primary">LOC117648358</name>
</gene>
<dbReference type="Proteomes" id="UP000515158">
    <property type="component" value="Unplaced"/>
</dbReference>
<name>A0A6P8ZR01_THRPL</name>
<proteinExistence type="predicted"/>